<reference evidence="2 3" key="1">
    <citation type="submission" date="2023-05" db="EMBL/GenBank/DDBJ databases">
        <authorList>
            <person name="Gao F."/>
        </authorList>
    </citation>
    <scope>NUCLEOTIDE SEQUENCE [LARGE SCALE GENOMIC DNA]</scope>
    <source>
        <strain evidence="2 3">MIMF12</strain>
    </source>
</reference>
<dbReference type="Proteomes" id="UP001302059">
    <property type="component" value="Unassembled WGS sequence"/>
</dbReference>
<evidence type="ECO:0000313" key="2">
    <source>
        <dbReference type="EMBL" id="MDL2344225.1"/>
    </source>
</evidence>
<gene>
    <name evidence="2" type="ORF">QOL99_08675</name>
</gene>
<feature type="region of interest" description="Disordered" evidence="1">
    <location>
        <begin position="122"/>
        <end position="146"/>
    </location>
</feature>
<protein>
    <submittedName>
        <fullName evidence="2">Uncharacterized protein</fullName>
    </submittedName>
</protein>
<dbReference type="EMBL" id="JASNGB010000066">
    <property type="protein sequence ID" value="MDL2344225.1"/>
    <property type="molecule type" value="Genomic_DNA"/>
</dbReference>
<proteinExistence type="predicted"/>
<comment type="caution">
    <text evidence="2">The sequence shown here is derived from an EMBL/GenBank/DDBJ whole genome shotgun (WGS) entry which is preliminary data.</text>
</comment>
<dbReference type="RefSeq" id="WP_285523044.1">
    <property type="nucleotide sequence ID" value="NZ_JASNGB010000066.1"/>
</dbReference>
<evidence type="ECO:0000313" key="3">
    <source>
        <dbReference type="Proteomes" id="UP001302059"/>
    </source>
</evidence>
<sequence>MADFLTMKARKAGMPLTELGGALLEYAAEAEAKEEGEALVMPTVRQVVRQELSLFLERTLDLQIRTYLEAGTARRMVQANMHYGHGMSVEEIKEIEAAQWKMAWKASRQHLDGLQEWKQMMTDSADVRGRKEERVGDPAENDQAEE</sequence>
<organism evidence="2 3">
    <name type="scientific">Deinococcus rhizophilus</name>
    <dbReference type="NCBI Taxonomy" id="3049544"/>
    <lineage>
        <taxon>Bacteria</taxon>
        <taxon>Thermotogati</taxon>
        <taxon>Deinococcota</taxon>
        <taxon>Deinococci</taxon>
        <taxon>Deinococcales</taxon>
        <taxon>Deinococcaceae</taxon>
        <taxon>Deinococcus</taxon>
    </lineage>
</organism>
<evidence type="ECO:0000256" key="1">
    <source>
        <dbReference type="SAM" id="MobiDB-lite"/>
    </source>
</evidence>
<keyword evidence="3" id="KW-1185">Reference proteome</keyword>
<accession>A0ABT7JIB2</accession>
<feature type="compositionally biased region" description="Basic and acidic residues" evidence="1">
    <location>
        <begin position="125"/>
        <end position="137"/>
    </location>
</feature>
<name>A0ABT7JIB2_9DEIO</name>